<reference evidence="2 3" key="1">
    <citation type="submission" date="2021-03" db="EMBL/GenBank/DDBJ databases">
        <authorList>
            <person name="Kim M.K."/>
        </authorList>
    </citation>
    <scope>NUCLEOTIDE SEQUENCE [LARGE SCALE GENOMIC DNA]</scope>
    <source>
        <strain evidence="2 3">BT442</strain>
    </source>
</reference>
<dbReference type="SMART" id="SM00060">
    <property type="entry name" value="FN3"/>
    <property type="match status" value="2"/>
</dbReference>
<comment type="caution">
    <text evidence="2">The sequence shown here is derived from an EMBL/GenBank/DDBJ whole genome shotgun (WGS) entry which is preliminary data.</text>
</comment>
<evidence type="ECO:0000259" key="1">
    <source>
        <dbReference type="PROSITE" id="PS50853"/>
    </source>
</evidence>
<dbReference type="Proteomes" id="UP000664369">
    <property type="component" value="Unassembled WGS sequence"/>
</dbReference>
<feature type="domain" description="Fibronectin type-III" evidence="1">
    <location>
        <begin position="28"/>
        <end position="125"/>
    </location>
</feature>
<feature type="non-terminal residue" evidence="2">
    <location>
        <position position="1"/>
    </location>
</feature>
<dbReference type="SUPFAM" id="SSF49265">
    <property type="entry name" value="Fibronectin type III"/>
    <property type="match status" value="1"/>
</dbReference>
<dbReference type="InterPro" id="IPR036116">
    <property type="entry name" value="FN3_sf"/>
</dbReference>
<accession>A0ABS3QJW4</accession>
<dbReference type="Gene3D" id="2.60.120.380">
    <property type="match status" value="1"/>
</dbReference>
<dbReference type="InterPro" id="IPR013783">
    <property type="entry name" value="Ig-like_fold"/>
</dbReference>
<name>A0ABS3QJW4_9BACT</name>
<evidence type="ECO:0000313" key="2">
    <source>
        <dbReference type="EMBL" id="MBO2011550.1"/>
    </source>
</evidence>
<dbReference type="RefSeq" id="WP_208177245.1">
    <property type="nucleotide sequence ID" value="NZ_JAGETZ010000012.1"/>
</dbReference>
<evidence type="ECO:0000313" key="3">
    <source>
        <dbReference type="Proteomes" id="UP000664369"/>
    </source>
</evidence>
<organism evidence="2 3">
    <name type="scientific">Hymenobacter negativus</name>
    <dbReference type="NCBI Taxonomy" id="2795026"/>
    <lineage>
        <taxon>Bacteria</taxon>
        <taxon>Pseudomonadati</taxon>
        <taxon>Bacteroidota</taxon>
        <taxon>Cytophagia</taxon>
        <taxon>Cytophagales</taxon>
        <taxon>Hymenobacteraceae</taxon>
        <taxon>Hymenobacter</taxon>
    </lineage>
</organism>
<dbReference type="PROSITE" id="PS50853">
    <property type="entry name" value="FN3"/>
    <property type="match status" value="1"/>
</dbReference>
<gene>
    <name evidence="2" type="ORF">J4E00_20965</name>
</gene>
<dbReference type="Gene3D" id="2.60.40.10">
    <property type="entry name" value="Immunoglobulins"/>
    <property type="match status" value="1"/>
</dbReference>
<keyword evidence="3" id="KW-1185">Reference proteome</keyword>
<proteinExistence type="predicted"/>
<dbReference type="NCBIfam" id="TIGR04183">
    <property type="entry name" value="Por_Secre_tail"/>
    <property type="match status" value="1"/>
</dbReference>
<dbReference type="EMBL" id="JAGETZ010000012">
    <property type="protein sequence ID" value="MBO2011550.1"/>
    <property type="molecule type" value="Genomic_DNA"/>
</dbReference>
<protein>
    <submittedName>
        <fullName evidence="2">T9SS type A sorting domain-containing protein</fullName>
    </submittedName>
</protein>
<dbReference type="InterPro" id="IPR026444">
    <property type="entry name" value="Secre_tail"/>
</dbReference>
<dbReference type="Pfam" id="PF18962">
    <property type="entry name" value="Por_Secre_tail"/>
    <property type="match status" value="1"/>
</dbReference>
<dbReference type="Pfam" id="PF00041">
    <property type="entry name" value="fn3"/>
    <property type="match status" value="1"/>
</dbReference>
<dbReference type="InterPro" id="IPR003961">
    <property type="entry name" value="FN3_dom"/>
</dbReference>
<sequence length="346" mass="34635">YIRVNEYSTAGTLGNFTICATPVPNCPVPTGLATGTITNTTAVLNWVSATAGSTYTVIYGPAGFTPPSGTGSTTVTGITGLTTTITGLQPSTNYAFYVQQVCGGFNGSSTLAGPIAFATPLTPPANDDPCGATAFGNTAVTGSNVGATTTAGPANPVCSTASSPKDVWFSFVPNATSTTLTLTGAAAGTVRVYSAASCSATLNLLICSSSGASNTALTAPVTVTGLTTGTRYYVAVSGYGSNDTAGSFTIAGTNLATPTATRTKADTDALLVYPNPSNTGQLTLKLSGINGVSQASLLNALGQVVLTKNLTGTAEQTLSTRNLAVGLYTLRVEAGSQVLTRKVVLE</sequence>